<dbReference type="RefSeq" id="WP_189620618.1">
    <property type="nucleotide sequence ID" value="NZ_BMZA01000004.1"/>
</dbReference>
<dbReference type="SUPFAM" id="SSF47413">
    <property type="entry name" value="lambda repressor-like DNA-binding domains"/>
    <property type="match status" value="1"/>
</dbReference>
<dbReference type="Pfam" id="PF00356">
    <property type="entry name" value="LacI"/>
    <property type="match status" value="1"/>
</dbReference>
<dbReference type="InterPro" id="IPR010982">
    <property type="entry name" value="Lambda_DNA-bd_dom_sf"/>
</dbReference>
<keyword evidence="1" id="KW-0805">Transcription regulation</keyword>
<reference evidence="6" key="2">
    <citation type="submission" date="2020-09" db="EMBL/GenBank/DDBJ databases">
        <authorList>
            <person name="Sun Q."/>
            <person name="Kim S."/>
        </authorList>
    </citation>
    <scope>NUCLEOTIDE SEQUENCE</scope>
    <source>
        <strain evidence="6">KCTC 32255</strain>
    </source>
</reference>
<dbReference type="InterPro" id="IPR000843">
    <property type="entry name" value="HTH_LacI"/>
</dbReference>
<dbReference type="InterPro" id="IPR046335">
    <property type="entry name" value="LacI/GalR-like_sensor"/>
</dbReference>
<comment type="caution">
    <text evidence="6">The sequence shown here is derived from an EMBL/GenBank/DDBJ whole genome shotgun (WGS) entry which is preliminary data.</text>
</comment>
<protein>
    <submittedName>
        <fullName evidence="6">LacI family transcriptional regulator</fullName>
    </submittedName>
</protein>
<dbReference type="PROSITE" id="PS50932">
    <property type="entry name" value="HTH_LACI_2"/>
    <property type="match status" value="1"/>
</dbReference>
<dbReference type="SUPFAM" id="SSF53822">
    <property type="entry name" value="Periplasmic binding protein-like I"/>
    <property type="match status" value="1"/>
</dbReference>
<evidence type="ECO:0000259" key="5">
    <source>
        <dbReference type="PROSITE" id="PS50932"/>
    </source>
</evidence>
<feature type="domain" description="HTH lacI-type" evidence="5">
    <location>
        <begin position="8"/>
        <end position="62"/>
    </location>
</feature>
<evidence type="ECO:0000256" key="3">
    <source>
        <dbReference type="ARBA" id="ARBA00023163"/>
    </source>
</evidence>
<evidence type="ECO:0000256" key="1">
    <source>
        <dbReference type="ARBA" id="ARBA00023015"/>
    </source>
</evidence>
<dbReference type="Gene3D" id="3.40.50.2300">
    <property type="match status" value="2"/>
</dbReference>
<evidence type="ECO:0000313" key="7">
    <source>
        <dbReference type="Proteomes" id="UP000648075"/>
    </source>
</evidence>
<name>A0A918PDQ4_9SPHN</name>
<dbReference type="Pfam" id="PF13377">
    <property type="entry name" value="Peripla_BP_3"/>
    <property type="match status" value="1"/>
</dbReference>
<keyword evidence="7" id="KW-1185">Reference proteome</keyword>
<dbReference type="PROSITE" id="PS00356">
    <property type="entry name" value="HTH_LACI_1"/>
    <property type="match status" value="1"/>
</dbReference>
<dbReference type="EMBL" id="BMZA01000004">
    <property type="protein sequence ID" value="GGZ01539.1"/>
    <property type="molecule type" value="Genomic_DNA"/>
</dbReference>
<evidence type="ECO:0000256" key="2">
    <source>
        <dbReference type="ARBA" id="ARBA00023125"/>
    </source>
</evidence>
<dbReference type="GO" id="GO:0003700">
    <property type="term" value="F:DNA-binding transcription factor activity"/>
    <property type="evidence" value="ECO:0007669"/>
    <property type="project" value="TreeGrafter"/>
</dbReference>
<keyword evidence="2" id="KW-0238">DNA-binding</keyword>
<sequence length="361" mass="37153">MSGSSQRITINDIARMAGVSKKTVSRVINNSPLLGQATRDKVAAVIAQTGFVPNAQARALALRRNFLVALAHDSRELPLSALTAQVACGIEWALAGGEYALLLQPIPAVGGGPALAAFLDRHHPAAIVLPPPLSQDSALTDACAHAGVACIRLGPGRDSAGKEADDRAAMAGAVDWLVAAGHTRIGLVAGPDTSLLARERELGFLDAMADHRLDRGAMLIEPGDLSFASGVRAGRLLLAVSPRPTAILACDDAMAAGVLRAASEAEVAVPAELSVIGFDDTPLAEQLTPPLASIAVSWDRLACDAVRAALRLETQGDVATGEIPPPTGLIVRGSADSAPDSQLKRGPALLDQERGLVPPLA</sequence>
<keyword evidence="3" id="KW-0804">Transcription</keyword>
<dbReference type="InterPro" id="IPR028082">
    <property type="entry name" value="Peripla_BP_I"/>
</dbReference>
<evidence type="ECO:0000256" key="4">
    <source>
        <dbReference type="SAM" id="MobiDB-lite"/>
    </source>
</evidence>
<dbReference type="SMART" id="SM00354">
    <property type="entry name" value="HTH_LACI"/>
    <property type="match status" value="1"/>
</dbReference>
<dbReference type="Gene3D" id="1.10.260.40">
    <property type="entry name" value="lambda repressor-like DNA-binding domains"/>
    <property type="match status" value="1"/>
</dbReference>
<feature type="region of interest" description="Disordered" evidence="4">
    <location>
        <begin position="318"/>
        <end position="361"/>
    </location>
</feature>
<accession>A0A918PDQ4</accession>
<dbReference type="PANTHER" id="PTHR30146">
    <property type="entry name" value="LACI-RELATED TRANSCRIPTIONAL REPRESSOR"/>
    <property type="match status" value="1"/>
</dbReference>
<dbReference type="PRINTS" id="PR00036">
    <property type="entry name" value="HTHLACI"/>
</dbReference>
<organism evidence="6 7">
    <name type="scientific">Novosphingobium colocasiae</name>
    <dbReference type="NCBI Taxonomy" id="1256513"/>
    <lineage>
        <taxon>Bacteria</taxon>
        <taxon>Pseudomonadati</taxon>
        <taxon>Pseudomonadota</taxon>
        <taxon>Alphaproteobacteria</taxon>
        <taxon>Sphingomonadales</taxon>
        <taxon>Sphingomonadaceae</taxon>
        <taxon>Novosphingobium</taxon>
    </lineage>
</organism>
<gene>
    <name evidence="6" type="ORF">GCM10011614_15520</name>
</gene>
<dbReference type="Proteomes" id="UP000648075">
    <property type="component" value="Unassembled WGS sequence"/>
</dbReference>
<evidence type="ECO:0000313" key="6">
    <source>
        <dbReference type="EMBL" id="GGZ01539.1"/>
    </source>
</evidence>
<reference evidence="6" key="1">
    <citation type="journal article" date="2014" name="Int. J. Syst. Evol. Microbiol.">
        <title>Complete genome sequence of Corynebacterium casei LMG S-19264T (=DSM 44701T), isolated from a smear-ripened cheese.</title>
        <authorList>
            <consortium name="US DOE Joint Genome Institute (JGI-PGF)"/>
            <person name="Walter F."/>
            <person name="Albersmeier A."/>
            <person name="Kalinowski J."/>
            <person name="Ruckert C."/>
        </authorList>
    </citation>
    <scope>NUCLEOTIDE SEQUENCE</scope>
    <source>
        <strain evidence="6">KCTC 32255</strain>
    </source>
</reference>
<dbReference type="PANTHER" id="PTHR30146:SF153">
    <property type="entry name" value="LACTOSE OPERON REPRESSOR"/>
    <property type="match status" value="1"/>
</dbReference>
<dbReference type="CDD" id="cd01392">
    <property type="entry name" value="HTH_LacI"/>
    <property type="match status" value="1"/>
</dbReference>
<proteinExistence type="predicted"/>
<dbReference type="GO" id="GO:0000976">
    <property type="term" value="F:transcription cis-regulatory region binding"/>
    <property type="evidence" value="ECO:0007669"/>
    <property type="project" value="TreeGrafter"/>
</dbReference>
<dbReference type="AlphaFoldDB" id="A0A918PDQ4"/>